<reference evidence="1" key="1">
    <citation type="submission" date="2014-11" db="EMBL/GenBank/DDBJ databases">
        <authorList>
            <person name="Amaro Gonzalez C."/>
        </authorList>
    </citation>
    <scope>NUCLEOTIDE SEQUENCE</scope>
</reference>
<protein>
    <submittedName>
        <fullName evidence="1">Uncharacterized protein</fullName>
    </submittedName>
</protein>
<dbReference type="EMBL" id="GBXM01100417">
    <property type="protein sequence ID" value="JAH08160.1"/>
    <property type="molecule type" value="Transcribed_RNA"/>
</dbReference>
<evidence type="ECO:0000313" key="1">
    <source>
        <dbReference type="EMBL" id="JAH08160.1"/>
    </source>
</evidence>
<name>A0A0E9PVN5_ANGAN</name>
<sequence>MVFFREQCGRAWLACTEP</sequence>
<proteinExistence type="predicted"/>
<accession>A0A0E9PVN5</accession>
<reference evidence="1" key="2">
    <citation type="journal article" date="2015" name="Fish Shellfish Immunol.">
        <title>Early steps in the European eel (Anguilla anguilla)-Vibrio vulnificus interaction in the gills: Role of the RtxA13 toxin.</title>
        <authorList>
            <person name="Callol A."/>
            <person name="Pajuelo D."/>
            <person name="Ebbesson L."/>
            <person name="Teles M."/>
            <person name="MacKenzie S."/>
            <person name="Amaro C."/>
        </authorList>
    </citation>
    <scope>NUCLEOTIDE SEQUENCE</scope>
</reference>
<dbReference type="AlphaFoldDB" id="A0A0E9PVN5"/>
<organism evidence="1">
    <name type="scientific">Anguilla anguilla</name>
    <name type="common">European freshwater eel</name>
    <name type="synonym">Muraena anguilla</name>
    <dbReference type="NCBI Taxonomy" id="7936"/>
    <lineage>
        <taxon>Eukaryota</taxon>
        <taxon>Metazoa</taxon>
        <taxon>Chordata</taxon>
        <taxon>Craniata</taxon>
        <taxon>Vertebrata</taxon>
        <taxon>Euteleostomi</taxon>
        <taxon>Actinopterygii</taxon>
        <taxon>Neopterygii</taxon>
        <taxon>Teleostei</taxon>
        <taxon>Anguilliformes</taxon>
        <taxon>Anguillidae</taxon>
        <taxon>Anguilla</taxon>
    </lineage>
</organism>